<dbReference type="FunCoup" id="K9TGW0">
    <property type="interactions" value="513"/>
</dbReference>
<dbReference type="InParanoid" id="K9TGW0"/>
<dbReference type="Proteomes" id="UP000010367">
    <property type="component" value="Chromosome"/>
</dbReference>
<dbReference type="InterPro" id="IPR009003">
    <property type="entry name" value="Peptidase_S1_PA"/>
</dbReference>
<evidence type="ECO:0000313" key="6">
    <source>
        <dbReference type="EMBL" id="AFY81254.1"/>
    </source>
</evidence>
<dbReference type="InterPro" id="IPR048172">
    <property type="entry name" value="HhoA_HhoB_HtrA-like"/>
</dbReference>
<evidence type="ECO:0000259" key="5">
    <source>
        <dbReference type="PROSITE" id="PS50106"/>
    </source>
</evidence>
<evidence type="ECO:0000256" key="2">
    <source>
        <dbReference type="ARBA" id="ARBA00022670"/>
    </source>
</evidence>
<feature type="domain" description="PDZ" evidence="5">
    <location>
        <begin position="341"/>
        <end position="424"/>
    </location>
</feature>
<feature type="transmembrane region" description="Helical" evidence="4">
    <location>
        <begin position="40"/>
        <end position="62"/>
    </location>
</feature>
<dbReference type="InterPro" id="IPR043504">
    <property type="entry name" value="Peptidase_S1_PA_chymotrypsin"/>
</dbReference>
<dbReference type="InterPro" id="IPR001478">
    <property type="entry name" value="PDZ"/>
</dbReference>
<dbReference type="GO" id="GO:0004252">
    <property type="term" value="F:serine-type endopeptidase activity"/>
    <property type="evidence" value="ECO:0007669"/>
    <property type="project" value="InterPro"/>
</dbReference>
<dbReference type="NCBIfam" id="NF041521">
    <property type="entry name" value="HhoA_HhoB_HtrA"/>
    <property type="match status" value="1"/>
</dbReference>
<dbReference type="PANTHER" id="PTHR22939:SF129">
    <property type="entry name" value="SERINE PROTEASE HTRA2, MITOCHONDRIAL"/>
    <property type="match status" value="1"/>
</dbReference>
<dbReference type="Gene3D" id="2.40.10.10">
    <property type="entry name" value="Trypsin-like serine proteases"/>
    <property type="match status" value="2"/>
</dbReference>
<organism evidence="6 7">
    <name type="scientific">Oscillatoria acuminata PCC 6304</name>
    <dbReference type="NCBI Taxonomy" id="56110"/>
    <lineage>
        <taxon>Bacteria</taxon>
        <taxon>Bacillati</taxon>
        <taxon>Cyanobacteriota</taxon>
        <taxon>Cyanophyceae</taxon>
        <taxon>Oscillatoriophycideae</taxon>
        <taxon>Oscillatoriales</taxon>
        <taxon>Oscillatoriaceae</taxon>
        <taxon>Oscillatoria</taxon>
    </lineage>
</organism>
<evidence type="ECO:0000256" key="1">
    <source>
        <dbReference type="ARBA" id="ARBA00010541"/>
    </source>
</evidence>
<keyword evidence="4" id="KW-0472">Membrane</keyword>
<dbReference type="PRINTS" id="PR00834">
    <property type="entry name" value="PROTEASES2C"/>
</dbReference>
<dbReference type="SUPFAM" id="SSF50156">
    <property type="entry name" value="PDZ domain-like"/>
    <property type="match status" value="1"/>
</dbReference>
<evidence type="ECO:0000256" key="4">
    <source>
        <dbReference type="SAM" id="Phobius"/>
    </source>
</evidence>
<dbReference type="AlphaFoldDB" id="K9TGW0"/>
<dbReference type="PROSITE" id="PS50106">
    <property type="entry name" value="PDZ"/>
    <property type="match status" value="1"/>
</dbReference>
<protein>
    <submittedName>
        <fullName evidence="6">Trypsin-like serine protease with C-terminal PDZ domain</fullName>
    </submittedName>
</protein>
<dbReference type="PATRIC" id="fig|56110.3.peg.1859"/>
<dbReference type="eggNOG" id="COG0265">
    <property type="taxonomic scope" value="Bacteria"/>
</dbReference>
<dbReference type="Pfam" id="PF13365">
    <property type="entry name" value="Trypsin_2"/>
    <property type="match status" value="1"/>
</dbReference>
<dbReference type="GO" id="GO:0006508">
    <property type="term" value="P:proteolysis"/>
    <property type="evidence" value="ECO:0007669"/>
    <property type="project" value="UniProtKB-KW"/>
</dbReference>
<dbReference type="KEGG" id="oac:Oscil6304_1552"/>
<dbReference type="Gene3D" id="2.30.42.10">
    <property type="match status" value="1"/>
</dbReference>
<keyword evidence="3" id="KW-0378">Hydrolase</keyword>
<reference evidence="6 7" key="1">
    <citation type="submission" date="2012-06" db="EMBL/GenBank/DDBJ databases">
        <title>Finished chromosome of genome of Oscillatoria acuminata PCC 6304.</title>
        <authorList>
            <consortium name="US DOE Joint Genome Institute"/>
            <person name="Gugger M."/>
            <person name="Coursin T."/>
            <person name="Rippka R."/>
            <person name="Tandeau De Marsac N."/>
            <person name="Huntemann M."/>
            <person name="Wei C.-L."/>
            <person name="Han J."/>
            <person name="Detter J.C."/>
            <person name="Han C."/>
            <person name="Tapia R."/>
            <person name="Davenport K."/>
            <person name="Daligault H."/>
            <person name="Erkkila T."/>
            <person name="Gu W."/>
            <person name="Munk A.C.C."/>
            <person name="Teshima H."/>
            <person name="Xu Y."/>
            <person name="Chain P."/>
            <person name="Chen A."/>
            <person name="Krypides N."/>
            <person name="Mavromatis K."/>
            <person name="Markowitz V."/>
            <person name="Szeto E."/>
            <person name="Ivanova N."/>
            <person name="Mikhailova N."/>
            <person name="Ovchinnikova G."/>
            <person name="Pagani I."/>
            <person name="Pati A."/>
            <person name="Goodwin L."/>
            <person name="Peters L."/>
            <person name="Pitluck S."/>
            <person name="Woyke T."/>
            <person name="Kerfeld C."/>
        </authorList>
    </citation>
    <scope>NUCLEOTIDE SEQUENCE [LARGE SCALE GENOMIC DNA]</scope>
    <source>
        <strain evidence="6 7">PCC 6304</strain>
    </source>
</reference>
<dbReference type="STRING" id="56110.Oscil6304_1552"/>
<keyword evidence="2 6" id="KW-0645">Protease</keyword>
<gene>
    <name evidence="6" type="ORF">Oscil6304_1552</name>
</gene>
<proteinExistence type="inferred from homology"/>
<keyword evidence="4" id="KW-1133">Transmembrane helix</keyword>
<name>K9TGW0_9CYAN</name>
<comment type="similarity">
    <text evidence="1">Belongs to the peptidase S1C family.</text>
</comment>
<dbReference type="InterPro" id="IPR036034">
    <property type="entry name" value="PDZ_sf"/>
</dbReference>
<dbReference type="Pfam" id="PF13180">
    <property type="entry name" value="PDZ_2"/>
    <property type="match status" value="1"/>
</dbReference>
<keyword evidence="4" id="KW-0812">Transmembrane</keyword>
<dbReference type="InterPro" id="IPR001940">
    <property type="entry name" value="Peptidase_S1C"/>
</dbReference>
<dbReference type="SUPFAM" id="SSF50494">
    <property type="entry name" value="Trypsin-like serine proteases"/>
    <property type="match status" value="1"/>
</dbReference>
<sequence length="442" mass="47043">MLRFNLGAAVASLKNCVPSGDELYRYRMGKPAMRQVLKRLIVGLNLLVLGGSVGTIASRYILVDGSLGKQPIAMPVMLQDATTPINTEADSDLETNPAFMEQPIDRNFIASAAAKVAPAVVRIDALRSARTVEDNDPSNPFFRKFFGEEMPPPRQRGNHGTGSGFILSAEGQIITNAHVVEGTRLVKVTLNDGRIFEGKVMGIDSLTDLAVVKIEGTGLPKVKLGNSENLVPGQWAIAIGSPLGLDNSVTVGIISATGRSSSQVGISDKRVRFIQTDAAINPGNSGGPLLDDRGEVIGVNTAIRADAQGLGFAIPIETAKRIANELFTNGQVSHPFLGIQMVELTPQVRDKLEERLEGVKILTETGVVIMAVLPDTPAQKARLQKGDVIQKINGVAIATATQVQELVEATQVGGLLELEVNRQGATATIALRPGAFPLDRRN</sequence>
<evidence type="ECO:0000256" key="3">
    <source>
        <dbReference type="ARBA" id="ARBA00022801"/>
    </source>
</evidence>
<dbReference type="SMART" id="SM00228">
    <property type="entry name" value="PDZ"/>
    <property type="match status" value="1"/>
</dbReference>
<evidence type="ECO:0000313" key="7">
    <source>
        <dbReference type="Proteomes" id="UP000010367"/>
    </source>
</evidence>
<dbReference type="PANTHER" id="PTHR22939">
    <property type="entry name" value="SERINE PROTEASE FAMILY S1C HTRA-RELATED"/>
    <property type="match status" value="1"/>
</dbReference>
<dbReference type="EMBL" id="CP003607">
    <property type="protein sequence ID" value="AFY81254.1"/>
    <property type="molecule type" value="Genomic_DNA"/>
</dbReference>
<keyword evidence="7" id="KW-1185">Reference proteome</keyword>
<dbReference type="HOGENOM" id="CLU_020120_1_2_3"/>
<accession>K9TGW0</accession>